<dbReference type="InterPro" id="IPR028098">
    <property type="entry name" value="Glyco_trans_4-like_N"/>
</dbReference>
<evidence type="ECO:0000313" key="3">
    <source>
        <dbReference type="Proteomes" id="UP001139308"/>
    </source>
</evidence>
<dbReference type="EMBL" id="JAKLJA010000003">
    <property type="protein sequence ID" value="MCG5072832.1"/>
    <property type="molecule type" value="Genomic_DNA"/>
</dbReference>
<comment type="caution">
    <text evidence="2">The sequence shown here is derived from an EMBL/GenBank/DDBJ whole genome shotgun (WGS) entry which is preliminary data.</text>
</comment>
<dbReference type="PANTHER" id="PTHR45947:SF3">
    <property type="entry name" value="SULFOQUINOVOSYL TRANSFERASE SQD2"/>
    <property type="match status" value="1"/>
</dbReference>
<dbReference type="InterPro" id="IPR050194">
    <property type="entry name" value="Glycosyltransferase_grp1"/>
</dbReference>
<dbReference type="Proteomes" id="UP001139308">
    <property type="component" value="Unassembled WGS sequence"/>
</dbReference>
<evidence type="ECO:0000313" key="2">
    <source>
        <dbReference type="EMBL" id="MCG5072832.1"/>
    </source>
</evidence>
<evidence type="ECO:0000259" key="1">
    <source>
        <dbReference type="Pfam" id="PF13439"/>
    </source>
</evidence>
<feature type="domain" description="Glycosyltransferase subfamily 4-like N-terminal" evidence="1">
    <location>
        <begin position="30"/>
        <end position="142"/>
    </location>
</feature>
<dbReference type="CDD" id="cd03801">
    <property type="entry name" value="GT4_PimA-like"/>
    <property type="match status" value="1"/>
</dbReference>
<organism evidence="2 3">
    <name type="scientific">Paraburkholderia tagetis</name>
    <dbReference type="NCBI Taxonomy" id="2913261"/>
    <lineage>
        <taxon>Bacteria</taxon>
        <taxon>Pseudomonadati</taxon>
        <taxon>Pseudomonadota</taxon>
        <taxon>Betaproteobacteria</taxon>
        <taxon>Burkholderiales</taxon>
        <taxon>Burkholderiaceae</taxon>
        <taxon>Paraburkholderia</taxon>
    </lineage>
</organism>
<accession>A0A9X1UGP7</accession>
<proteinExistence type="predicted"/>
<name>A0A9X1UGP7_9BURK</name>
<dbReference type="GO" id="GO:0016757">
    <property type="term" value="F:glycosyltransferase activity"/>
    <property type="evidence" value="ECO:0007669"/>
    <property type="project" value="UniProtKB-ARBA"/>
</dbReference>
<dbReference type="PANTHER" id="PTHR45947">
    <property type="entry name" value="SULFOQUINOVOSYL TRANSFERASE SQD2"/>
    <property type="match status" value="1"/>
</dbReference>
<gene>
    <name evidence="2" type="ORF">L5014_05545</name>
</gene>
<dbReference type="Pfam" id="PF13692">
    <property type="entry name" value="Glyco_trans_1_4"/>
    <property type="match status" value="1"/>
</dbReference>
<protein>
    <submittedName>
        <fullName evidence="2">Glycosyltransferase family 4 protein</fullName>
    </submittedName>
</protein>
<sequence length="325" mass="36430">MYPGRNRKNFTQGIFIEEQVESIRRIKNCQVDVFVIEGFGGKLAYLSSIFRVLRRVLAKKYDVVHYHFGISACSAPLVRLLTGASIVITFHGSDIMGGRLMREISLFFAKFSDACVAVSDEIKEQVLRVSGHCWVVPCAVNENLFSESDAVPRNERQQKIIVFPSSIFRPEKNYPLFEQTLEILRRDYRMDVIEKHIDGLGRSEVRQLLENADCLLMTSHREGSPQSIKESMAMNLPIVSVDVGDVRYLLGDCEGTAVVSDRVPATLASEVARFISAGRHSHGRARLKDLQYFSSDVAKKIFGIYEVLIKRKGGMGEGVTSDTGS</sequence>
<dbReference type="AlphaFoldDB" id="A0A9X1UGP7"/>
<keyword evidence="3" id="KW-1185">Reference proteome</keyword>
<dbReference type="RefSeq" id="WP_238462862.1">
    <property type="nucleotide sequence ID" value="NZ_JAKLJA010000003.1"/>
</dbReference>
<dbReference type="Gene3D" id="3.40.50.2000">
    <property type="entry name" value="Glycogen Phosphorylase B"/>
    <property type="match status" value="2"/>
</dbReference>
<reference evidence="2" key="1">
    <citation type="submission" date="2022-01" db="EMBL/GenBank/DDBJ databases">
        <title>Genome sequence and assembly of Parabukholderia sp. RG36.</title>
        <authorList>
            <person name="Chhetri G."/>
        </authorList>
    </citation>
    <scope>NUCLEOTIDE SEQUENCE</scope>
    <source>
        <strain evidence="2">RG36</strain>
    </source>
</reference>
<dbReference type="Pfam" id="PF13439">
    <property type="entry name" value="Glyco_transf_4"/>
    <property type="match status" value="1"/>
</dbReference>
<dbReference type="SUPFAM" id="SSF53756">
    <property type="entry name" value="UDP-Glycosyltransferase/glycogen phosphorylase"/>
    <property type="match status" value="1"/>
</dbReference>